<proteinExistence type="predicted"/>
<gene>
    <name evidence="3" type="ORF">EVOR1521_LOCUS25051</name>
</gene>
<evidence type="ECO:0000256" key="2">
    <source>
        <dbReference type="SAM" id="MobiDB-lite"/>
    </source>
</evidence>
<sequence length="290" mass="33303">MTAERPIELEDIDVLWAELKDLREECSRLDGELRSQHRQLAAAQSRQEELRKKIQKREAASREISQQLGCEEQDVLELARWRRQAKEQAKQAQQLQQGIEAECLESEATIAELRKLADRKGRPSSAKGLEAEETRRRREDLDLRCARLQLLRDFISGSVADTSALRELLADGSPPPAEDPVDLTDAFEELQAEHRKRMKTLVETSNSIIERKNHTWKRINKGLFVSSLLRPERCGLQEHPTIREVLDDAAALCRLRIAQKAPLPRTNHTNLRVGRPGPMKKATWQTEKQF</sequence>
<evidence type="ECO:0000313" key="3">
    <source>
        <dbReference type="EMBL" id="CAJ1402084.1"/>
    </source>
</evidence>
<accession>A0AA36JBL1</accession>
<name>A0AA36JBL1_9DINO</name>
<organism evidence="3 4">
    <name type="scientific">Effrenium voratum</name>
    <dbReference type="NCBI Taxonomy" id="2562239"/>
    <lineage>
        <taxon>Eukaryota</taxon>
        <taxon>Sar</taxon>
        <taxon>Alveolata</taxon>
        <taxon>Dinophyceae</taxon>
        <taxon>Suessiales</taxon>
        <taxon>Symbiodiniaceae</taxon>
        <taxon>Effrenium</taxon>
    </lineage>
</organism>
<dbReference type="EMBL" id="CAUJNA010003438">
    <property type="protein sequence ID" value="CAJ1402084.1"/>
    <property type="molecule type" value="Genomic_DNA"/>
</dbReference>
<keyword evidence="4" id="KW-1185">Reference proteome</keyword>
<keyword evidence="1" id="KW-0175">Coiled coil</keyword>
<comment type="caution">
    <text evidence="3">The sequence shown here is derived from an EMBL/GenBank/DDBJ whole genome shotgun (WGS) entry which is preliminary data.</text>
</comment>
<feature type="region of interest" description="Disordered" evidence="2">
    <location>
        <begin position="266"/>
        <end position="290"/>
    </location>
</feature>
<evidence type="ECO:0000256" key="1">
    <source>
        <dbReference type="SAM" id="Coils"/>
    </source>
</evidence>
<protein>
    <submittedName>
        <fullName evidence="3">Uncharacterized protein</fullName>
    </submittedName>
</protein>
<feature type="coiled-coil region" evidence="1">
    <location>
        <begin position="19"/>
        <end position="102"/>
    </location>
</feature>
<dbReference type="AlphaFoldDB" id="A0AA36JBL1"/>
<dbReference type="Proteomes" id="UP001178507">
    <property type="component" value="Unassembled WGS sequence"/>
</dbReference>
<reference evidence="3" key="1">
    <citation type="submission" date="2023-08" db="EMBL/GenBank/DDBJ databases">
        <authorList>
            <person name="Chen Y."/>
            <person name="Shah S."/>
            <person name="Dougan E. K."/>
            <person name="Thang M."/>
            <person name="Chan C."/>
        </authorList>
    </citation>
    <scope>NUCLEOTIDE SEQUENCE</scope>
</reference>
<evidence type="ECO:0000313" key="4">
    <source>
        <dbReference type="Proteomes" id="UP001178507"/>
    </source>
</evidence>